<protein>
    <submittedName>
        <fullName evidence="1 2">Uncharacterized protein</fullName>
    </submittedName>
</protein>
<accession>G7L4K9</accession>
<evidence type="ECO:0000313" key="3">
    <source>
        <dbReference type="Proteomes" id="UP000002051"/>
    </source>
</evidence>
<evidence type="ECO:0000313" key="2">
    <source>
        <dbReference type="EnsemblPlants" id="AES80157"/>
    </source>
</evidence>
<sequence>MEPIDEDRWSIRSARNYAKWIRKTWCKSNRGSKNKLKICVDTNIFEKISKVTRYKEAWNIVEKYHEGVDKVKTLTSKFDFIVVVIQESKDVTTMKIEEMIRGTKILVQQALQVQITKKDGKKGSRRLMLKSGCFDF</sequence>
<dbReference type="Proteomes" id="UP000002051">
    <property type="component" value="Unassembled WGS sequence"/>
</dbReference>
<dbReference type="PaxDb" id="3880-AES80157"/>
<dbReference type="AlphaFoldDB" id="G7L4K9"/>
<dbReference type="EMBL" id="CM001223">
    <property type="protein sequence ID" value="AES80157.1"/>
    <property type="molecule type" value="Genomic_DNA"/>
</dbReference>
<name>G7L4K9_MEDTR</name>
<organism evidence="1 3">
    <name type="scientific">Medicago truncatula</name>
    <name type="common">Barrel medic</name>
    <name type="synonym">Medicago tribuloides</name>
    <dbReference type="NCBI Taxonomy" id="3880"/>
    <lineage>
        <taxon>Eukaryota</taxon>
        <taxon>Viridiplantae</taxon>
        <taxon>Streptophyta</taxon>
        <taxon>Embryophyta</taxon>
        <taxon>Tracheophyta</taxon>
        <taxon>Spermatophyta</taxon>
        <taxon>Magnoliopsida</taxon>
        <taxon>eudicotyledons</taxon>
        <taxon>Gunneridae</taxon>
        <taxon>Pentapetalae</taxon>
        <taxon>rosids</taxon>
        <taxon>fabids</taxon>
        <taxon>Fabales</taxon>
        <taxon>Fabaceae</taxon>
        <taxon>Papilionoideae</taxon>
        <taxon>50 kb inversion clade</taxon>
        <taxon>NPAAA clade</taxon>
        <taxon>Hologalegina</taxon>
        <taxon>IRL clade</taxon>
        <taxon>Trifolieae</taxon>
        <taxon>Medicago</taxon>
    </lineage>
</organism>
<gene>
    <name evidence="1" type="ordered locus">MTR_7g077250</name>
</gene>
<reference evidence="1 3" key="1">
    <citation type="journal article" date="2011" name="Nature">
        <title>The Medicago genome provides insight into the evolution of rhizobial symbioses.</title>
        <authorList>
            <person name="Young N.D."/>
            <person name="Debelle F."/>
            <person name="Oldroyd G.E."/>
            <person name="Geurts R."/>
            <person name="Cannon S.B."/>
            <person name="Udvardi M.K."/>
            <person name="Benedito V.A."/>
            <person name="Mayer K.F."/>
            <person name="Gouzy J."/>
            <person name="Schoof H."/>
            <person name="Van de Peer Y."/>
            <person name="Proost S."/>
            <person name="Cook D.R."/>
            <person name="Meyers B.C."/>
            <person name="Spannagl M."/>
            <person name="Cheung F."/>
            <person name="De Mita S."/>
            <person name="Krishnakumar V."/>
            <person name="Gundlach H."/>
            <person name="Zhou S."/>
            <person name="Mudge J."/>
            <person name="Bharti A.K."/>
            <person name="Murray J.D."/>
            <person name="Naoumkina M.A."/>
            <person name="Rosen B."/>
            <person name="Silverstein K.A."/>
            <person name="Tang H."/>
            <person name="Rombauts S."/>
            <person name="Zhao P.X."/>
            <person name="Zhou P."/>
            <person name="Barbe V."/>
            <person name="Bardou P."/>
            <person name="Bechner M."/>
            <person name="Bellec A."/>
            <person name="Berger A."/>
            <person name="Berges H."/>
            <person name="Bidwell S."/>
            <person name="Bisseling T."/>
            <person name="Choisne N."/>
            <person name="Couloux A."/>
            <person name="Denny R."/>
            <person name="Deshpande S."/>
            <person name="Dai X."/>
            <person name="Doyle J.J."/>
            <person name="Dudez A.M."/>
            <person name="Farmer A.D."/>
            <person name="Fouteau S."/>
            <person name="Franken C."/>
            <person name="Gibelin C."/>
            <person name="Gish J."/>
            <person name="Goldstein S."/>
            <person name="Gonzalez A.J."/>
            <person name="Green P.J."/>
            <person name="Hallab A."/>
            <person name="Hartog M."/>
            <person name="Hua A."/>
            <person name="Humphray S.J."/>
            <person name="Jeong D.H."/>
            <person name="Jing Y."/>
            <person name="Jocker A."/>
            <person name="Kenton S.M."/>
            <person name="Kim D.J."/>
            <person name="Klee K."/>
            <person name="Lai H."/>
            <person name="Lang C."/>
            <person name="Lin S."/>
            <person name="Macmil S.L."/>
            <person name="Magdelenat G."/>
            <person name="Matthews L."/>
            <person name="McCorrison J."/>
            <person name="Monaghan E.L."/>
            <person name="Mun J.H."/>
            <person name="Najar F.Z."/>
            <person name="Nicholson C."/>
            <person name="Noirot C."/>
            <person name="O'Bleness M."/>
            <person name="Paule C.R."/>
            <person name="Poulain J."/>
            <person name="Prion F."/>
            <person name="Qin B."/>
            <person name="Qu C."/>
            <person name="Retzel E.F."/>
            <person name="Riddle C."/>
            <person name="Sallet E."/>
            <person name="Samain S."/>
            <person name="Samson N."/>
            <person name="Sanders I."/>
            <person name="Saurat O."/>
            <person name="Scarpelli C."/>
            <person name="Schiex T."/>
            <person name="Segurens B."/>
            <person name="Severin A.J."/>
            <person name="Sherrier D.J."/>
            <person name="Shi R."/>
            <person name="Sims S."/>
            <person name="Singer S.R."/>
            <person name="Sinharoy S."/>
            <person name="Sterck L."/>
            <person name="Viollet A."/>
            <person name="Wang B.B."/>
            <person name="Wang K."/>
            <person name="Wang M."/>
            <person name="Wang X."/>
            <person name="Warfsmann J."/>
            <person name="Weissenbach J."/>
            <person name="White D.D."/>
            <person name="White J.D."/>
            <person name="Wiley G.B."/>
            <person name="Wincker P."/>
            <person name="Xing Y."/>
            <person name="Yang L."/>
            <person name="Yao Z."/>
            <person name="Ying F."/>
            <person name="Zhai J."/>
            <person name="Zhou L."/>
            <person name="Zuber A."/>
            <person name="Denarie J."/>
            <person name="Dixon R.A."/>
            <person name="May G.D."/>
            <person name="Schwartz D.C."/>
            <person name="Rogers J."/>
            <person name="Quetier F."/>
            <person name="Town C.D."/>
            <person name="Roe B.A."/>
        </authorList>
    </citation>
    <scope>NUCLEOTIDE SEQUENCE [LARGE SCALE GENOMIC DNA]</scope>
    <source>
        <strain evidence="1">A17</strain>
        <strain evidence="2 3">cv. Jemalong A17</strain>
    </source>
</reference>
<evidence type="ECO:0000313" key="1">
    <source>
        <dbReference type="EMBL" id="AES80157.1"/>
    </source>
</evidence>
<reference evidence="1 3" key="2">
    <citation type="journal article" date="2014" name="BMC Genomics">
        <title>An improved genome release (version Mt4.0) for the model legume Medicago truncatula.</title>
        <authorList>
            <person name="Tang H."/>
            <person name="Krishnakumar V."/>
            <person name="Bidwell S."/>
            <person name="Rosen B."/>
            <person name="Chan A."/>
            <person name="Zhou S."/>
            <person name="Gentzbittel L."/>
            <person name="Childs K.L."/>
            <person name="Yandell M."/>
            <person name="Gundlach H."/>
            <person name="Mayer K.F."/>
            <person name="Schwartz D.C."/>
            <person name="Town C.D."/>
        </authorList>
    </citation>
    <scope>GENOME REANNOTATION</scope>
    <source>
        <strain evidence="2 3">cv. Jemalong A17</strain>
    </source>
</reference>
<dbReference type="EnsemblPlants" id="AES80157">
    <property type="protein sequence ID" value="AES80157"/>
    <property type="gene ID" value="MTR_7g077250"/>
</dbReference>
<dbReference type="HOGENOM" id="CLU_1878520_0_0_1"/>
<proteinExistence type="predicted"/>
<reference evidence="2" key="3">
    <citation type="submission" date="2015-04" db="UniProtKB">
        <authorList>
            <consortium name="EnsemblPlants"/>
        </authorList>
    </citation>
    <scope>IDENTIFICATION</scope>
    <source>
        <strain evidence="2">cv. Jemalong A17</strain>
    </source>
</reference>
<keyword evidence="3" id="KW-1185">Reference proteome</keyword>